<accession>A0AAJ0UGC5</accession>
<comment type="caution">
    <text evidence="2">The sequence shown here is derived from an EMBL/GenBank/DDBJ whole genome shotgun (WGS) entry which is preliminary data.</text>
</comment>
<organism evidence="2 3">
    <name type="scientific">Halochromatium salexigens</name>
    <name type="common">Chromatium salexigens</name>
    <dbReference type="NCBI Taxonomy" id="49447"/>
    <lineage>
        <taxon>Bacteria</taxon>
        <taxon>Pseudomonadati</taxon>
        <taxon>Pseudomonadota</taxon>
        <taxon>Gammaproteobacteria</taxon>
        <taxon>Chromatiales</taxon>
        <taxon>Chromatiaceae</taxon>
        <taxon>Halochromatium</taxon>
    </lineage>
</organism>
<dbReference type="GO" id="GO:0016054">
    <property type="term" value="P:organic acid catabolic process"/>
    <property type="evidence" value="ECO:0007669"/>
    <property type="project" value="UniProtKB-ARBA"/>
</dbReference>
<dbReference type="GO" id="GO:0016491">
    <property type="term" value="F:oxidoreductase activity"/>
    <property type="evidence" value="ECO:0007669"/>
    <property type="project" value="InterPro"/>
</dbReference>
<reference evidence="2" key="1">
    <citation type="submission" date="2017-05" db="EMBL/GenBank/DDBJ databases">
        <authorList>
            <person name="Imhoff J.F."/>
            <person name="Rahn T."/>
            <person name="Kuenzel S."/>
            <person name="Neulinger S.C."/>
        </authorList>
    </citation>
    <scope>NUCLEOTIDE SEQUENCE</scope>
    <source>
        <strain evidence="2">DSM 4395</strain>
    </source>
</reference>
<evidence type="ECO:0000313" key="3">
    <source>
        <dbReference type="Proteomes" id="UP001296967"/>
    </source>
</evidence>
<dbReference type="SUPFAM" id="SSF51735">
    <property type="entry name" value="NAD(P)-binding Rossmann-fold domains"/>
    <property type="match status" value="1"/>
</dbReference>
<dbReference type="Gene3D" id="3.40.50.720">
    <property type="entry name" value="NAD(P)-binding Rossmann-like Domain"/>
    <property type="match status" value="1"/>
</dbReference>
<dbReference type="AlphaFoldDB" id="A0AAJ0UGC5"/>
<evidence type="ECO:0000259" key="1">
    <source>
        <dbReference type="Pfam" id="PF03446"/>
    </source>
</evidence>
<dbReference type="InterPro" id="IPR006115">
    <property type="entry name" value="6PGDH_NADP-bd"/>
</dbReference>
<reference evidence="2" key="2">
    <citation type="journal article" date="2020" name="Microorganisms">
        <title>Osmotic Adaptation and Compatible Solute Biosynthesis of Phototrophic Bacteria as Revealed from Genome Analyses.</title>
        <authorList>
            <person name="Imhoff J.F."/>
            <person name="Rahn T."/>
            <person name="Kunzel S."/>
            <person name="Keller A."/>
            <person name="Neulinger S.C."/>
        </authorList>
    </citation>
    <scope>NUCLEOTIDE SEQUENCE</scope>
    <source>
        <strain evidence="2">DSM 4395</strain>
    </source>
</reference>
<gene>
    <name evidence="2" type="ORF">CCR82_05970</name>
</gene>
<protein>
    <recommendedName>
        <fullName evidence="1">6-phosphogluconate dehydrogenase NADP-binding domain-containing protein</fullName>
    </recommendedName>
</protein>
<name>A0AAJ0UGC5_HALSE</name>
<feature type="domain" description="6-phosphogluconate dehydrogenase NADP-binding" evidence="1">
    <location>
        <begin position="2"/>
        <end position="41"/>
    </location>
</feature>
<keyword evidence="3" id="KW-1185">Reference proteome</keyword>
<dbReference type="PROSITE" id="PS00895">
    <property type="entry name" value="3_HYDROXYISOBUT_DH"/>
    <property type="match status" value="1"/>
</dbReference>
<dbReference type="GO" id="GO:0050661">
    <property type="term" value="F:NADP binding"/>
    <property type="evidence" value="ECO:0007669"/>
    <property type="project" value="InterPro"/>
</dbReference>
<sequence length="48" mass="5194">MQIAMIGLGRMGANMARRLARGGHRCVLYDLDPTAVATVVHGPFRSPE</sequence>
<proteinExistence type="predicted"/>
<dbReference type="InterPro" id="IPR036291">
    <property type="entry name" value="NAD(P)-bd_dom_sf"/>
</dbReference>
<evidence type="ECO:0000313" key="2">
    <source>
        <dbReference type="EMBL" id="MBK5930082.1"/>
    </source>
</evidence>
<dbReference type="EMBL" id="NHSF01000039">
    <property type="protein sequence ID" value="MBK5930082.1"/>
    <property type="molecule type" value="Genomic_DNA"/>
</dbReference>
<dbReference type="InterPro" id="IPR002204">
    <property type="entry name" value="3-OH-isobutyrate_DH-rel_CS"/>
</dbReference>
<dbReference type="Pfam" id="PF03446">
    <property type="entry name" value="NAD_binding_2"/>
    <property type="match status" value="1"/>
</dbReference>
<dbReference type="Proteomes" id="UP001296967">
    <property type="component" value="Unassembled WGS sequence"/>
</dbReference>